<protein>
    <submittedName>
        <fullName evidence="3">DUF305 domain-containing protein</fullName>
    </submittedName>
</protein>
<evidence type="ECO:0000313" key="4">
    <source>
        <dbReference type="Proteomes" id="UP000501003"/>
    </source>
</evidence>
<feature type="domain" description="DUF305" evidence="2">
    <location>
        <begin position="44"/>
        <end position="186"/>
    </location>
</feature>
<feature type="signal peptide" evidence="1">
    <location>
        <begin position="1"/>
        <end position="18"/>
    </location>
</feature>
<gene>
    <name evidence="3" type="ORF">HRU87_00145</name>
</gene>
<reference evidence="3 4" key="1">
    <citation type="submission" date="2020-05" db="EMBL/GenBank/DDBJ databases">
        <title>Aquirufa sp. strain 15G-AUS-rot a new Aquirufa species.</title>
        <authorList>
            <person name="Pitt A."/>
            <person name="Hahn M.W."/>
        </authorList>
    </citation>
    <scope>NUCLEOTIDE SEQUENCE [LARGE SCALE GENOMIC DNA]</scope>
    <source>
        <strain evidence="3 4">15G-AUS-rot</strain>
    </source>
</reference>
<dbReference type="EMBL" id="CP054056">
    <property type="protein sequence ID" value="QKJ24661.1"/>
    <property type="molecule type" value="Genomic_DNA"/>
</dbReference>
<dbReference type="InterPro" id="IPR012347">
    <property type="entry name" value="Ferritin-like"/>
</dbReference>
<dbReference type="InterPro" id="IPR005183">
    <property type="entry name" value="DUF305_CopM-like"/>
</dbReference>
<dbReference type="PANTHER" id="PTHR36933">
    <property type="entry name" value="SLL0788 PROTEIN"/>
    <property type="match status" value="1"/>
</dbReference>
<dbReference type="Pfam" id="PF03713">
    <property type="entry name" value="DUF305"/>
    <property type="match status" value="1"/>
</dbReference>
<dbReference type="Gene3D" id="1.20.1260.10">
    <property type="match status" value="1"/>
</dbReference>
<sequence length="190" mass="20419">MRKFLAFAATMLAVSLLAGCSQPLGSGVDSLTTSSASEEFSANDVMFAQMMIPHHQQAIDMSEMAPSRAQSPAVLELAVEILNEQGPEISQMNRWLEKAGANSHMGHDAQDMGMGSMLSDQEMLELEASTGAEFDKKFLTGMIAHHEGAIQMAQMILDSENPEAKSLAEAIVESQTNQIAQMKAMLADLG</sequence>
<accession>A0A7D4PQ65</accession>
<name>A0A7D4PQ65_9MICO</name>
<dbReference type="AlphaFoldDB" id="A0A7D4PQ65"/>
<keyword evidence="1" id="KW-0732">Signal</keyword>
<evidence type="ECO:0000256" key="1">
    <source>
        <dbReference type="SAM" id="SignalP"/>
    </source>
</evidence>
<feature type="chain" id="PRO_5038623730" evidence="1">
    <location>
        <begin position="19"/>
        <end position="190"/>
    </location>
</feature>
<proteinExistence type="predicted"/>
<dbReference type="PANTHER" id="PTHR36933:SF1">
    <property type="entry name" value="SLL0788 PROTEIN"/>
    <property type="match status" value="1"/>
</dbReference>
<organism evidence="3 4">
    <name type="scientific">Aquiluna borgnonia</name>
    <dbReference type="NCBI Taxonomy" id="2499157"/>
    <lineage>
        <taxon>Bacteria</taxon>
        <taxon>Bacillati</taxon>
        <taxon>Actinomycetota</taxon>
        <taxon>Actinomycetes</taxon>
        <taxon>Micrococcales</taxon>
        <taxon>Microbacteriaceae</taxon>
        <taxon>Luna cluster</taxon>
        <taxon>Luna-1 subcluster</taxon>
        <taxon>Aquiluna</taxon>
    </lineage>
</organism>
<dbReference type="Proteomes" id="UP000501003">
    <property type="component" value="Chromosome"/>
</dbReference>
<dbReference type="PROSITE" id="PS51257">
    <property type="entry name" value="PROKAR_LIPOPROTEIN"/>
    <property type="match status" value="1"/>
</dbReference>
<dbReference type="KEGG" id="aqg:HRU87_00145"/>
<evidence type="ECO:0000313" key="3">
    <source>
        <dbReference type="EMBL" id="QKJ24661.1"/>
    </source>
</evidence>
<dbReference type="RefSeq" id="WP_173492960.1">
    <property type="nucleotide sequence ID" value="NZ_CP054056.1"/>
</dbReference>
<keyword evidence="4" id="KW-1185">Reference proteome</keyword>
<evidence type="ECO:0000259" key="2">
    <source>
        <dbReference type="Pfam" id="PF03713"/>
    </source>
</evidence>